<gene>
    <name evidence="1" type="ordered locus">Francci3_4161</name>
</gene>
<proteinExistence type="predicted"/>
<evidence type="ECO:0000313" key="2">
    <source>
        <dbReference type="Proteomes" id="UP000001937"/>
    </source>
</evidence>
<dbReference type="EMBL" id="CP000249">
    <property type="protein sequence ID" value="ABD13509.1"/>
    <property type="molecule type" value="Genomic_DNA"/>
</dbReference>
<dbReference type="KEGG" id="fra:Francci3_4161"/>
<sequence>MSPDARNGDPPGRMWTIKQDRIPRWGRYLGGRTGDGFLIARPVRSSAAGSRLRMAFYPAGLKPLAMEALGAAIAAPDVRGTVTIHTRGCAVEATGLAVVTGLRLRAQHPKDDLGVITMGGEVPDRYDGMPGEWVPHRVRVVGTEGRARLRTGWELVPTRKIRDLAARVRRDGIRL</sequence>
<dbReference type="RefSeq" id="WP_011438523.1">
    <property type="nucleotide sequence ID" value="NC_007777.1"/>
</dbReference>
<protein>
    <submittedName>
        <fullName evidence="1">Uncharacterized protein</fullName>
    </submittedName>
</protein>
<name>Q2J5D3_FRACC</name>
<dbReference type="STRING" id="106370.Francci3_4161"/>
<evidence type="ECO:0000313" key="1">
    <source>
        <dbReference type="EMBL" id="ABD13509.1"/>
    </source>
</evidence>
<dbReference type="AlphaFoldDB" id="Q2J5D3"/>
<organism evidence="1 2">
    <name type="scientific">Frankia casuarinae (strain DSM 45818 / CECT 9043 / HFP020203 / CcI3)</name>
    <dbReference type="NCBI Taxonomy" id="106370"/>
    <lineage>
        <taxon>Bacteria</taxon>
        <taxon>Bacillati</taxon>
        <taxon>Actinomycetota</taxon>
        <taxon>Actinomycetes</taxon>
        <taxon>Frankiales</taxon>
        <taxon>Frankiaceae</taxon>
        <taxon>Frankia</taxon>
    </lineage>
</organism>
<dbReference type="HOGENOM" id="CLU_1530374_0_0_11"/>
<dbReference type="PhylomeDB" id="Q2J5D3"/>
<keyword evidence="2" id="KW-1185">Reference proteome</keyword>
<reference evidence="1 2" key="1">
    <citation type="journal article" date="2007" name="Genome Res.">
        <title>Genome characteristics of facultatively symbiotic Frankia sp. strains reflect host range and host plant biogeography.</title>
        <authorList>
            <person name="Normand P."/>
            <person name="Lapierre P."/>
            <person name="Tisa L.S."/>
            <person name="Gogarten J.P."/>
            <person name="Alloisio N."/>
            <person name="Bagnarol E."/>
            <person name="Bassi C.A."/>
            <person name="Berry A.M."/>
            <person name="Bickhart D.M."/>
            <person name="Choisne N."/>
            <person name="Couloux A."/>
            <person name="Cournoyer B."/>
            <person name="Cruveiller S."/>
            <person name="Daubin V."/>
            <person name="Demange N."/>
            <person name="Francino M.P."/>
            <person name="Goltsman E."/>
            <person name="Huang Y."/>
            <person name="Kopp O.R."/>
            <person name="Labarre L."/>
            <person name="Lapidus A."/>
            <person name="Lavire C."/>
            <person name="Marechal J."/>
            <person name="Martinez M."/>
            <person name="Mastronunzio J.E."/>
            <person name="Mullin B.C."/>
            <person name="Niemann J."/>
            <person name="Pujic P."/>
            <person name="Rawnsley T."/>
            <person name="Rouy Z."/>
            <person name="Schenowitz C."/>
            <person name="Sellstedt A."/>
            <person name="Tavares F."/>
            <person name="Tomkins J.P."/>
            <person name="Vallenet D."/>
            <person name="Valverde C."/>
            <person name="Wall L.G."/>
            <person name="Wang Y."/>
            <person name="Medigue C."/>
            <person name="Benson D.R."/>
        </authorList>
    </citation>
    <scope>NUCLEOTIDE SEQUENCE [LARGE SCALE GENOMIC DNA]</scope>
    <source>
        <strain evidence="2">DSM 45818 / CECT 9043 / CcI3</strain>
    </source>
</reference>
<dbReference type="Proteomes" id="UP000001937">
    <property type="component" value="Chromosome"/>
</dbReference>
<accession>Q2J5D3</accession>